<evidence type="ECO:0008006" key="6">
    <source>
        <dbReference type="Google" id="ProtNLM"/>
    </source>
</evidence>
<accession>A0ABU3DGF2</accession>
<feature type="region of interest" description="Disordered" evidence="2">
    <location>
        <begin position="213"/>
        <end position="242"/>
    </location>
</feature>
<dbReference type="EMBL" id="JAVRHL010000002">
    <property type="protein sequence ID" value="MDT0682786.1"/>
    <property type="molecule type" value="Genomic_DNA"/>
</dbReference>
<keyword evidence="1" id="KW-0175">Coiled coil</keyword>
<evidence type="ECO:0000256" key="1">
    <source>
        <dbReference type="SAM" id="Coils"/>
    </source>
</evidence>
<keyword evidence="5" id="KW-1185">Reference proteome</keyword>
<dbReference type="RefSeq" id="WP_311690672.1">
    <property type="nucleotide sequence ID" value="NZ_JAVRHL010000002.1"/>
</dbReference>
<protein>
    <recommendedName>
        <fullName evidence="6">Excalibur calcium-binding domain-containing protein</fullName>
    </recommendedName>
</protein>
<comment type="caution">
    <text evidence="4">The sequence shown here is derived from an EMBL/GenBank/DDBJ whole genome shotgun (WGS) entry which is preliminary data.</text>
</comment>
<keyword evidence="3" id="KW-0732">Signal</keyword>
<evidence type="ECO:0000256" key="2">
    <source>
        <dbReference type="SAM" id="MobiDB-lite"/>
    </source>
</evidence>
<dbReference type="PROSITE" id="PS51257">
    <property type="entry name" value="PROKAR_LIPOPROTEIN"/>
    <property type="match status" value="1"/>
</dbReference>
<feature type="signal peptide" evidence="3">
    <location>
        <begin position="1"/>
        <end position="21"/>
    </location>
</feature>
<feature type="chain" id="PRO_5047415403" description="Excalibur calcium-binding domain-containing protein" evidence="3">
    <location>
        <begin position="22"/>
        <end position="242"/>
    </location>
</feature>
<organism evidence="4 5">
    <name type="scientific">Tropicimonas omnivorans</name>
    <dbReference type="NCBI Taxonomy" id="3075590"/>
    <lineage>
        <taxon>Bacteria</taxon>
        <taxon>Pseudomonadati</taxon>
        <taxon>Pseudomonadota</taxon>
        <taxon>Alphaproteobacteria</taxon>
        <taxon>Rhodobacterales</taxon>
        <taxon>Roseobacteraceae</taxon>
        <taxon>Tropicimonas</taxon>
    </lineage>
</organism>
<evidence type="ECO:0000313" key="4">
    <source>
        <dbReference type="EMBL" id="MDT0682786.1"/>
    </source>
</evidence>
<sequence>MIRSIHSSTALIALAALALSACQPAVPDSAAQFDDRVSFETARAGQATGSLPVLPPEATGAPAVNSSDVDGLSSSDLAAAGIGAQGSTSTSSYPPPEAVVVEPVPGAVISPPGSAELSDEQNFKAVAERETIESDAERLERQRAQYRQVQPGQLPQRTGEGGPNIVAYALQTSNSVGQPLYRRMFASADKARRNCANYPSPDVAQRDFLARGGPQRDRLGIDPDGDGFACSWDPSGFRAARS</sequence>
<proteinExistence type="predicted"/>
<evidence type="ECO:0000256" key="3">
    <source>
        <dbReference type="SAM" id="SignalP"/>
    </source>
</evidence>
<feature type="coiled-coil region" evidence="1">
    <location>
        <begin position="122"/>
        <end position="149"/>
    </location>
</feature>
<evidence type="ECO:0000313" key="5">
    <source>
        <dbReference type="Proteomes" id="UP001265259"/>
    </source>
</evidence>
<gene>
    <name evidence="4" type="ORF">RM543_08810</name>
</gene>
<name>A0ABU3DGF2_9RHOB</name>
<dbReference type="Proteomes" id="UP001265259">
    <property type="component" value="Unassembled WGS sequence"/>
</dbReference>
<feature type="region of interest" description="Disordered" evidence="2">
    <location>
        <begin position="48"/>
        <end position="72"/>
    </location>
</feature>
<reference evidence="4 5" key="1">
    <citation type="submission" date="2023-09" db="EMBL/GenBank/DDBJ databases">
        <authorList>
            <person name="Rey-Velasco X."/>
        </authorList>
    </citation>
    <scope>NUCLEOTIDE SEQUENCE [LARGE SCALE GENOMIC DNA]</scope>
    <source>
        <strain evidence="4 5">F158</strain>
    </source>
</reference>